<protein>
    <recommendedName>
        <fullName evidence="4">DUF3888 domain-containing protein</fullName>
    </recommendedName>
</protein>
<keyword evidence="3" id="KW-1185">Reference proteome</keyword>
<proteinExistence type="predicted"/>
<dbReference type="EMBL" id="JAESWB010000168">
    <property type="protein sequence ID" value="MBL4953040.1"/>
    <property type="molecule type" value="Genomic_DNA"/>
</dbReference>
<reference evidence="2 3" key="1">
    <citation type="submission" date="2021-01" db="EMBL/GenBank/DDBJ databases">
        <title>Genome public.</title>
        <authorList>
            <person name="Liu C."/>
            <person name="Sun Q."/>
        </authorList>
    </citation>
    <scope>NUCLEOTIDE SEQUENCE [LARGE SCALE GENOMIC DNA]</scope>
    <source>
        <strain evidence="2 3">YIM B02564</strain>
    </source>
</reference>
<evidence type="ECO:0000313" key="3">
    <source>
        <dbReference type="Proteomes" id="UP000623967"/>
    </source>
</evidence>
<dbReference type="RefSeq" id="WP_202654256.1">
    <property type="nucleotide sequence ID" value="NZ_JAESWB010000168.1"/>
</dbReference>
<name>A0ABS1TT09_9BACI</name>
<feature type="signal peptide" evidence="1">
    <location>
        <begin position="1"/>
        <end position="21"/>
    </location>
</feature>
<dbReference type="Proteomes" id="UP000623967">
    <property type="component" value="Unassembled WGS sequence"/>
</dbReference>
<evidence type="ECO:0008006" key="4">
    <source>
        <dbReference type="Google" id="ProtNLM"/>
    </source>
</evidence>
<evidence type="ECO:0000256" key="1">
    <source>
        <dbReference type="SAM" id="SignalP"/>
    </source>
</evidence>
<keyword evidence="1" id="KW-0732">Signal</keyword>
<feature type="chain" id="PRO_5046975361" description="DUF3888 domain-containing protein" evidence="1">
    <location>
        <begin position="22"/>
        <end position="152"/>
    </location>
</feature>
<comment type="caution">
    <text evidence="2">The sequence shown here is derived from an EMBL/GenBank/DDBJ whole genome shotgun (WGS) entry which is preliminary data.</text>
</comment>
<accession>A0ABS1TT09</accession>
<gene>
    <name evidence="2" type="ORF">JK635_12530</name>
</gene>
<organism evidence="2 3">
    <name type="scientific">Neobacillus paridis</name>
    <dbReference type="NCBI Taxonomy" id="2803862"/>
    <lineage>
        <taxon>Bacteria</taxon>
        <taxon>Bacillati</taxon>
        <taxon>Bacillota</taxon>
        <taxon>Bacilli</taxon>
        <taxon>Bacillales</taxon>
        <taxon>Bacillaceae</taxon>
        <taxon>Neobacillus</taxon>
    </lineage>
</organism>
<evidence type="ECO:0000313" key="2">
    <source>
        <dbReference type="EMBL" id="MBL4953040.1"/>
    </source>
</evidence>
<sequence length="152" mass="17000">MKKLIQLVFLSLSLLVTNSFAQATSVPYVPISGSDAKYMTSEDILLALIEPKIEKIVQDQYKRKFSKVKPLKVMEAGMVYHPLADQSNGEGGIWFQIDVLILVGDIKKQPKIDRAVLKIDAPYIVGEDSQFASDKIKGITVELVEYKKGWTP</sequence>